<sequence length="80" mass="8881">MSEPDCKKVRMPNFSEAEITALVDGYEDHKRAIEAKSSGPHGSLAKQRAWAIITASLFAVSGVRRSVNEVKKKWTDYKSA</sequence>
<dbReference type="GO" id="GO:0005634">
    <property type="term" value="C:nucleus"/>
    <property type="evidence" value="ECO:0007669"/>
    <property type="project" value="TreeGrafter"/>
</dbReference>
<comment type="function">
    <text evidence="3">Involved in transvection phenomena (= synapsis-dependent gene expression), where the synaptic pairing of chromosomes carrying genes with which zeste interacts influences the expression of these genes. Zeste binds to DNA and stimulates transcription from a nearby promoter.</text>
</comment>
<evidence type="ECO:0000259" key="4">
    <source>
        <dbReference type="Pfam" id="PF13873"/>
    </source>
</evidence>
<name>A0A131XUX1_IXORI</name>
<protein>
    <recommendedName>
        <fullName evidence="2">Regulatory protein zeste</fullName>
    </recommendedName>
</protein>
<feature type="non-terminal residue" evidence="5">
    <location>
        <position position="80"/>
    </location>
</feature>
<dbReference type="PANTHER" id="PTHR23098">
    <property type="entry name" value="AGAP001331-PA-RELATED"/>
    <property type="match status" value="1"/>
</dbReference>
<feature type="domain" description="Myb/SANT-like DNA-binding" evidence="4">
    <location>
        <begin position="10"/>
        <end position="79"/>
    </location>
</feature>
<evidence type="ECO:0000256" key="1">
    <source>
        <dbReference type="ARBA" id="ARBA00011764"/>
    </source>
</evidence>
<evidence type="ECO:0000256" key="3">
    <source>
        <dbReference type="ARBA" id="ARBA00025466"/>
    </source>
</evidence>
<dbReference type="Pfam" id="PF13873">
    <property type="entry name" value="Myb_DNA-bind_5"/>
    <property type="match status" value="1"/>
</dbReference>
<accession>A0A131XUX1</accession>
<proteinExistence type="evidence at transcript level"/>
<dbReference type="InterPro" id="IPR028002">
    <property type="entry name" value="Myb_DNA-bind_5"/>
</dbReference>
<evidence type="ECO:0000313" key="5">
    <source>
        <dbReference type="EMBL" id="JAP70028.1"/>
    </source>
</evidence>
<comment type="subunit">
    <text evidence="1">Self-associates forming complexes of several hundred monomers.</text>
</comment>
<reference evidence="5" key="1">
    <citation type="submission" date="2016-02" db="EMBL/GenBank/DDBJ databases">
        <title>RNAseq analyses of the midgut from blood- or serum-fed Ixodes ricinus ticks.</title>
        <authorList>
            <person name="Perner J."/>
            <person name="Provaznik J."/>
            <person name="Schrenkova J."/>
            <person name="Urbanova V."/>
            <person name="Ribeiro J.M."/>
            <person name="Kopacek P."/>
        </authorList>
    </citation>
    <scope>NUCLEOTIDE SEQUENCE</scope>
    <source>
        <tissue evidence="5">Gut</tissue>
    </source>
</reference>
<organism evidence="5">
    <name type="scientific">Ixodes ricinus</name>
    <name type="common">Common tick</name>
    <name type="synonym">Acarus ricinus</name>
    <dbReference type="NCBI Taxonomy" id="34613"/>
    <lineage>
        <taxon>Eukaryota</taxon>
        <taxon>Metazoa</taxon>
        <taxon>Ecdysozoa</taxon>
        <taxon>Arthropoda</taxon>
        <taxon>Chelicerata</taxon>
        <taxon>Arachnida</taxon>
        <taxon>Acari</taxon>
        <taxon>Parasitiformes</taxon>
        <taxon>Ixodida</taxon>
        <taxon>Ixodoidea</taxon>
        <taxon>Ixodidae</taxon>
        <taxon>Ixodinae</taxon>
        <taxon>Ixodes</taxon>
    </lineage>
</organism>
<dbReference type="PANTHER" id="PTHR23098:SF16">
    <property type="entry name" value="REGULATORY PROTEIN ZESTE"/>
    <property type="match status" value="1"/>
</dbReference>
<dbReference type="AlphaFoldDB" id="A0A131XUX1"/>
<evidence type="ECO:0000256" key="2">
    <source>
        <dbReference type="ARBA" id="ARBA00016807"/>
    </source>
</evidence>
<dbReference type="EMBL" id="GEFM01005768">
    <property type="protein sequence ID" value="JAP70028.1"/>
    <property type="molecule type" value="mRNA"/>
</dbReference>